<reference evidence="3" key="1">
    <citation type="submission" date="2016-12" db="EMBL/GenBank/DDBJ databases">
        <authorList>
            <person name="Brunel B."/>
        </authorList>
    </citation>
    <scope>NUCLEOTIDE SEQUENCE [LARGE SCALE GENOMIC DNA]</scope>
</reference>
<evidence type="ECO:0000313" key="2">
    <source>
        <dbReference type="EMBL" id="SJM30525.1"/>
    </source>
</evidence>
<dbReference type="AlphaFoldDB" id="A0A2P9AHC4"/>
<dbReference type="Proteomes" id="UP000245698">
    <property type="component" value="Unassembled WGS sequence"/>
</dbReference>
<protein>
    <submittedName>
        <fullName evidence="2">Uncharacterized protein</fullName>
    </submittedName>
</protein>
<keyword evidence="3" id="KW-1185">Reference proteome</keyword>
<sequence>MRSLIGIAITDAIRPFIWSSSQRSCSSRPCRRDLSVHDVALAMRSTSAKRMSRNVRNATSARVNAKVLIWRNVLVLAVEPSGNFPSISAIGGSQSVEFDPRTPAGEIAAAGRPVADTRAAGFVGGWGGGECGAPYQARPTDTLLHSSGPPHGRSLSPQTQITLNDRVRPFCGHSVASVA</sequence>
<organism evidence="2 3">
    <name type="scientific">Mesorhizobium delmotii</name>
    <dbReference type="NCBI Taxonomy" id="1631247"/>
    <lineage>
        <taxon>Bacteria</taxon>
        <taxon>Pseudomonadati</taxon>
        <taxon>Pseudomonadota</taxon>
        <taxon>Alphaproteobacteria</taxon>
        <taxon>Hyphomicrobiales</taxon>
        <taxon>Phyllobacteriaceae</taxon>
        <taxon>Mesorhizobium</taxon>
    </lineage>
</organism>
<name>A0A2P9AHC4_9HYPH</name>
<accession>A0A2P9AHC4</accession>
<dbReference type="EMBL" id="FUIG01000021">
    <property type="protein sequence ID" value="SJM30525.1"/>
    <property type="molecule type" value="Genomic_DNA"/>
</dbReference>
<evidence type="ECO:0000313" key="3">
    <source>
        <dbReference type="Proteomes" id="UP000245698"/>
    </source>
</evidence>
<proteinExistence type="predicted"/>
<evidence type="ECO:0000256" key="1">
    <source>
        <dbReference type="SAM" id="MobiDB-lite"/>
    </source>
</evidence>
<gene>
    <name evidence="2" type="ORF">BQ8482_150112</name>
</gene>
<feature type="region of interest" description="Disordered" evidence="1">
    <location>
        <begin position="137"/>
        <end position="160"/>
    </location>
</feature>